<keyword evidence="5" id="KW-0325">Glycoprotein</keyword>
<dbReference type="InterPro" id="IPR000757">
    <property type="entry name" value="Beta-glucanase-like"/>
</dbReference>
<dbReference type="InterPro" id="IPR008263">
    <property type="entry name" value="GH16_AS"/>
</dbReference>
<evidence type="ECO:0000256" key="1">
    <source>
        <dbReference type="ARBA" id="ARBA00012152"/>
    </source>
</evidence>
<proteinExistence type="inferred from homology"/>
<name>A0A9Q1M0L5_9SOLA</name>
<evidence type="ECO:0000256" key="2">
    <source>
        <dbReference type="ARBA" id="ARBA00022679"/>
    </source>
</evidence>
<dbReference type="AlphaFoldDB" id="A0A9Q1M0L5"/>
<gene>
    <name evidence="11" type="ORF">K7X08_018541</name>
</gene>
<evidence type="ECO:0000313" key="12">
    <source>
        <dbReference type="Proteomes" id="UP001152561"/>
    </source>
</evidence>
<dbReference type="GO" id="GO:0042546">
    <property type="term" value="P:cell wall biogenesis"/>
    <property type="evidence" value="ECO:0007669"/>
    <property type="project" value="InterPro"/>
</dbReference>
<dbReference type="PROSITE" id="PS01034">
    <property type="entry name" value="GH16_1"/>
    <property type="match status" value="2"/>
</dbReference>
<dbReference type="PROSITE" id="PS51762">
    <property type="entry name" value="GH16_2"/>
    <property type="match status" value="2"/>
</dbReference>
<keyword evidence="3" id="KW-0378">Hydrolase</keyword>
<keyword evidence="6" id="KW-0326">Glycosidase</keyword>
<dbReference type="EMBL" id="JAJAGQ010000013">
    <property type="protein sequence ID" value="KAJ8545958.1"/>
    <property type="molecule type" value="Genomic_DNA"/>
</dbReference>
<comment type="caution">
    <text evidence="11">The sequence shown here is derived from an EMBL/GenBank/DDBJ whole genome shotgun (WGS) entry which is preliminary data.</text>
</comment>
<dbReference type="GO" id="GO:0071555">
    <property type="term" value="P:cell wall organization"/>
    <property type="evidence" value="ECO:0007669"/>
    <property type="project" value="UniProtKB-ARBA"/>
</dbReference>
<evidence type="ECO:0000256" key="8">
    <source>
        <dbReference type="ARBA" id="ARBA00038488"/>
    </source>
</evidence>
<feature type="chain" id="PRO_5040142962" description="xyloglucan:xyloglucosyl transferase" evidence="9">
    <location>
        <begin position="32"/>
        <end position="408"/>
    </location>
</feature>
<dbReference type="FunFam" id="2.60.120.200:FF:000025">
    <property type="entry name" value="Xyloglucan endotransglucosylase/hydrolase"/>
    <property type="match status" value="1"/>
</dbReference>
<protein>
    <recommendedName>
        <fullName evidence="1">xyloglucan:xyloglucosyl transferase</fullName>
        <ecNumber evidence="1">2.4.1.207</ecNumber>
    </recommendedName>
</protein>
<evidence type="ECO:0000313" key="11">
    <source>
        <dbReference type="EMBL" id="KAJ8545958.1"/>
    </source>
</evidence>
<dbReference type="GO" id="GO:0010411">
    <property type="term" value="P:xyloglucan metabolic process"/>
    <property type="evidence" value="ECO:0007669"/>
    <property type="project" value="InterPro"/>
</dbReference>
<dbReference type="GO" id="GO:0016762">
    <property type="term" value="F:xyloglucan:xyloglucosyl transferase activity"/>
    <property type="evidence" value="ECO:0007669"/>
    <property type="project" value="UniProtKB-EC"/>
</dbReference>
<evidence type="ECO:0000256" key="4">
    <source>
        <dbReference type="ARBA" id="ARBA00023157"/>
    </source>
</evidence>
<dbReference type="OrthoDB" id="4781at2759"/>
<keyword evidence="9" id="KW-0732">Signal</keyword>
<comment type="catalytic activity">
    <reaction evidence="7">
        <text>breaks a beta-(1-&gt;4) bond in the backbone of a xyloglucan and transfers the xyloglucanyl segment on to O-4 of the non-reducing terminal glucose residue of an acceptor, which can be a xyloglucan or an oligosaccharide of xyloglucan.</text>
        <dbReference type="EC" id="2.4.1.207"/>
    </reaction>
</comment>
<organism evidence="11 12">
    <name type="scientific">Anisodus acutangulus</name>
    <dbReference type="NCBI Taxonomy" id="402998"/>
    <lineage>
        <taxon>Eukaryota</taxon>
        <taxon>Viridiplantae</taxon>
        <taxon>Streptophyta</taxon>
        <taxon>Embryophyta</taxon>
        <taxon>Tracheophyta</taxon>
        <taxon>Spermatophyta</taxon>
        <taxon>Magnoliopsida</taxon>
        <taxon>eudicotyledons</taxon>
        <taxon>Gunneridae</taxon>
        <taxon>Pentapetalae</taxon>
        <taxon>asterids</taxon>
        <taxon>lamiids</taxon>
        <taxon>Solanales</taxon>
        <taxon>Solanaceae</taxon>
        <taxon>Solanoideae</taxon>
        <taxon>Hyoscyameae</taxon>
        <taxon>Anisodus</taxon>
    </lineage>
</organism>
<evidence type="ECO:0000256" key="6">
    <source>
        <dbReference type="ARBA" id="ARBA00023295"/>
    </source>
</evidence>
<dbReference type="Pfam" id="PF00722">
    <property type="entry name" value="Glyco_hydro_16"/>
    <property type="match status" value="2"/>
</dbReference>
<keyword evidence="12" id="KW-1185">Reference proteome</keyword>
<comment type="similarity">
    <text evidence="8">Belongs to the glycosyl hydrolase 16 family. XTH group 1 subfamily.</text>
</comment>
<dbReference type="Proteomes" id="UP001152561">
    <property type="component" value="Unassembled WGS sequence"/>
</dbReference>
<feature type="domain" description="GH16" evidence="10">
    <location>
        <begin position="30"/>
        <end position="225"/>
    </location>
</feature>
<dbReference type="InterPro" id="IPR010713">
    <property type="entry name" value="XET_C"/>
</dbReference>
<dbReference type="Gene3D" id="2.60.120.200">
    <property type="match status" value="2"/>
</dbReference>
<reference evidence="12" key="1">
    <citation type="journal article" date="2023" name="Proc. Natl. Acad. Sci. U.S.A.">
        <title>Genomic and structural basis for evolution of tropane alkaloid biosynthesis.</title>
        <authorList>
            <person name="Wanga Y.-J."/>
            <person name="Taina T."/>
            <person name="Yua J.-Y."/>
            <person name="Lia J."/>
            <person name="Xua B."/>
            <person name="Chenc J."/>
            <person name="D'Auriad J.C."/>
            <person name="Huanga J.-P."/>
            <person name="Huanga S.-X."/>
        </authorList>
    </citation>
    <scope>NUCLEOTIDE SEQUENCE [LARGE SCALE GENOMIC DNA]</scope>
    <source>
        <strain evidence="12">cv. KIB-2019</strain>
    </source>
</reference>
<evidence type="ECO:0000256" key="9">
    <source>
        <dbReference type="SAM" id="SignalP"/>
    </source>
</evidence>
<evidence type="ECO:0000256" key="3">
    <source>
        <dbReference type="ARBA" id="ARBA00022801"/>
    </source>
</evidence>
<dbReference type="PANTHER" id="PTHR31062">
    <property type="entry name" value="XYLOGLUCAN ENDOTRANSGLUCOSYLASE/HYDROLASE PROTEIN 8-RELATED"/>
    <property type="match status" value="1"/>
</dbReference>
<dbReference type="InterPro" id="IPR016455">
    <property type="entry name" value="XTH"/>
</dbReference>
<keyword evidence="4" id="KW-1015">Disulfide bond</keyword>
<dbReference type="GO" id="GO:0004553">
    <property type="term" value="F:hydrolase activity, hydrolyzing O-glycosyl compounds"/>
    <property type="evidence" value="ECO:0007669"/>
    <property type="project" value="InterPro"/>
</dbReference>
<evidence type="ECO:0000259" key="10">
    <source>
        <dbReference type="PROSITE" id="PS51762"/>
    </source>
</evidence>
<dbReference type="EC" id="2.4.1.207" evidence="1"/>
<dbReference type="CDD" id="cd02176">
    <property type="entry name" value="GH16_XET"/>
    <property type="match status" value="1"/>
</dbReference>
<dbReference type="InterPro" id="IPR044791">
    <property type="entry name" value="Beta-glucanase/XTH"/>
</dbReference>
<dbReference type="Pfam" id="PF06955">
    <property type="entry name" value="XET_C"/>
    <property type="match status" value="1"/>
</dbReference>
<evidence type="ECO:0000256" key="7">
    <source>
        <dbReference type="ARBA" id="ARBA00034022"/>
    </source>
</evidence>
<feature type="domain" description="GH16" evidence="10">
    <location>
        <begin position="219"/>
        <end position="408"/>
    </location>
</feature>
<evidence type="ECO:0000256" key="5">
    <source>
        <dbReference type="ARBA" id="ARBA00023180"/>
    </source>
</evidence>
<accession>A0A9Q1M0L5</accession>
<dbReference type="GO" id="GO:0048046">
    <property type="term" value="C:apoplast"/>
    <property type="evidence" value="ECO:0007669"/>
    <property type="project" value="InterPro"/>
</dbReference>
<keyword evidence="2" id="KW-0808">Transferase</keyword>
<sequence length="408" mass="46780">MATLTSSYLKNLAVILILICSLTCSFSVVSARPATFLQDFKVTWSDSHIKQLDGGRGIQLILDQNSGCGFASRSKYLFGSVSMKIKLVPGDSAGTVTAFYMNSDTDNVRDELDFEFLGNRTGQPYTVQTNVYVHGKGDKEQRVNLWFDPSADFHTYTILWNHHHAVFSVDGIPIRVYKNNEARGIPFPKFQPMGIYSTLWEADDWATRGGLEKINWSKSPFYAYYKDFDIEGCAMPGPANCAINPRNWWEGSAYQQLSPAQARQYRWVRMNHMIYDYCTDKSRNPVTPPESRVIIPCSFFIENSDTDKARDELDFEFLGNRSDQPYTVQTNVYVRGKDNKEQRINLWFDPSADFHTYAILWNHHHTVFYVDDVPITVFKNNEARGIPFPKSQPMGVFSTLWEADDWAN</sequence>
<feature type="signal peptide" evidence="9">
    <location>
        <begin position="1"/>
        <end position="31"/>
    </location>
</feature>
<dbReference type="InterPro" id="IPR013320">
    <property type="entry name" value="ConA-like_dom_sf"/>
</dbReference>
<dbReference type="SUPFAM" id="SSF49899">
    <property type="entry name" value="Concanavalin A-like lectins/glucanases"/>
    <property type="match status" value="2"/>
</dbReference>